<accession>A0ABU0YFR1</accession>
<reference evidence="3" key="1">
    <citation type="submission" date="2023-08" db="EMBL/GenBank/DDBJ databases">
        <title>Rhodospirillaceae gen. nov., a novel taxon isolated from the Yangtze River Yuezi River estuary sludge.</title>
        <authorList>
            <person name="Ruan L."/>
        </authorList>
    </citation>
    <scope>NUCLEOTIDE SEQUENCE [LARGE SCALE GENOMIC DNA]</scope>
    <source>
        <strain evidence="3">R-7</strain>
    </source>
</reference>
<proteinExistence type="predicted"/>
<comment type="caution">
    <text evidence="2">The sequence shown here is derived from an EMBL/GenBank/DDBJ whole genome shotgun (WGS) entry which is preliminary data.</text>
</comment>
<feature type="domain" description="DUF4166" evidence="1">
    <location>
        <begin position="36"/>
        <end position="188"/>
    </location>
</feature>
<dbReference type="Proteomes" id="UP001230156">
    <property type="component" value="Unassembled WGS sequence"/>
</dbReference>
<dbReference type="EMBL" id="JAUYVI010000001">
    <property type="protein sequence ID" value="MDQ7246558.1"/>
    <property type="molecule type" value="Genomic_DNA"/>
</dbReference>
<dbReference type="RefSeq" id="WP_379953949.1">
    <property type="nucleotide sequence ID" value="NZ_JAUYVI010000001.1"/>
</dbReference>
<sequence>MFDGGRRRGSFAGGAVAERIPENALIECLDGAFVKLPEIVQRAHRGTIRLSGTANVQRGKGLGGLIAMLLRLPKSNPKAELVVVAWHFSDQMVWSRTFDGRAMESTFRKDDDFLVEQIGPLSLYLQPMCEGGRLVYRLIATQIGPITVPRLLAPSMTAWEGEKDGRYAFEVSVGLPLCGQVIRYSGSLDLEVLAT</sequence>
<keyword evidence="3" id="KW-1185">Reference proteome</keyword>
<dbReference type="InterPro" id="IPR025311">
    <property type="entry name" value="DUF4166"/>
</dbReference>
<gene>
    <name evidence="2" type="ORF">Q8A70_02725</name>
</gene>
<protein>
    <submittedName>
        <fullName evidence="2">DUF4166 domain-containing protein</fullName>
    </submittedName>
</protein>
<evidence type="ECO:0000313" key="2">
    <source>
        <dbReference type="EMBL" id="MDQ7246558.1"/>
    </source>
</evidence>
<evidence type="ECO:0000259" key="1">
    <source>
        <dbReference type="Pfam" id="PF13761"/>
    </source>
</evidence>
<evidence type="ECO:0000313" key="3">
    <source>
        <dbReference type="Proteomes" id="UP001230156"/>
    </source>
</evidence>
<organism evidence="2 3">
    <name type="scientific">Dongia sedimenti</name>
    <dbReference type="NCBI Taxonomy" id="3064282"/>
    <lineage>
        <taxon>Bacteria</taxon>
        <taxon>Pseudomonadati</taxon>
        <taxon>Pseudomonadota</taxon>
        <taxon>Alphaproteobacteria</taxon>
        <taxon>Rhodospirillales</taxon>
        <taxon>Dongiaceae</taxon>
        <taxon>Dongia</taxon>
    </lineage>
</organism>
<dbReference type="Pfam" id="PF13761">
    <property type="entry name" value="DUF4166"/>
    <property type="match status" value="1"/>
</dbReference>
<name>A0ABU0YFR1_9PROT</name>